<organism evidence="1">
    <name type="scientific">Podoviridae sp. ct9A73</name>
    <dbReference type="NCBI Taxonomy" id="2825225"/>
    <lineage>
        <taxon>Viruses</taxon>
        <taxon>Duplodnaviria</taxon>
        <taxon>Heunggongvirae</taxon>
        <taxon>Uroviricota</taxon>
        <taxon>Caudoviricetes</taxon>
    </lineage>
</organism>
<protein>
    <submittedName>
        <fullName evidence="1">Uncharacterized protein</fullName>
    </submittedName>
</protein>
<dbReference type="EMBL" id="BK016096">
    <property type="protein sequence ID" value="DAF94710.1"/>
    <property type="molecule type" value="Genomic_DNA"/>
</dbReference>
<reference evidence="1" key="1">
    <citation type="journal article" date="2021" name="Proc. Natl. Acad. Sci. U.S.A.">
        <title>A Catalog of Tens of Thousands of Viruses from Human Metagenomes Reveals Hidden Associations with Chronic Diseases.</title>
        <authorList>
            <person name="Tisza M.J."/>
            <person name="Buck C.B."/>
        </authorList>
    </citation>
    <scope>NUCLEOTIDE SEQUENCE</scope>
    <source>
        <strain evidence="1">Ct9A73</strain>
    </source>
</reference>
<accession>A0A8S5UK14</accession>
<evidence type="ECO:0000313" key="1">
    <source>
        <dbReference type="EMBL" id="DAF94710.1"/>
    </source>
</evidence>
<sequence length="119" mass="12347">MANKVSIQSWQAFVDRIKGANVVHVCSSEPANYAGISAVSLGNKNIGSYNLTVPTAGEKKVTIPAVNDVPVTKTGNAQWVVYANTSAQELSVVVEVTPVQMSQGGTANIGATAIGMEVQ</sequence>
<proteinExistence type="predicted"/>
<name>A0A8S5UK14_9CAUD</name>